<dbReference type="EMBL" id="SNVW01000010">
    <property type="protein sequence ID" value="TDN42890.1"/>
    <property type="molecule type" value="Genomic_DNA"/>
</dbReference>
<dbReference type="Proteomes" id="UP000295764">
    <property type="component" value="Unassembled WGS sequence"/>
</dbReference>
<evidence type="ECO:0000313" key="2">
    <source>
        <dbReference type="EMBL" id="TDN42890.1"/>
    </source>
</evidence>
<reference evidence="2 3" key="1">
    <citation type="submission" date="2019-03" db="EMBL/GenBank/DDBJ databases">
        <title>Genomic analyses of the natural microbiome of Caenorhabditis elegans.</title>
        <authorList>
            <person name="Samuel B."/>
        </authorList>
    </citation>
    <scope>NUCLEOTIDE SEQUENCE [LARGE SCALE GENOMIC DNA]</scope>
    <source>
        <strain evidence="2 3">JUb65</strain>
    </source>
</reference>
<protein>
    <recommendedName>
        <fullName evidence="1">Bacterial CdiA-CT RNAse A domain-containing protein</fullName>
    </recommendedName>
</protein>
<name>A0A4R6DEL4_9MICO</name>
<evidence type="ECO:0000259" key="1">
    <source>
        <dbReference type="Pfam" id="PF18431"/>
    </source>
</evidence>
<dbReference type="AlphaFoldDB" id="A0A4R6DEL4"/>
<feature type="domain" description="Bacterial CdiA-CT RNAse A" evidence="1">
    <location>
        <begin position="22"/>
        <end position="92"/>
    </location>
</feature>
<proteinExistence type="predicted"/>
<dbReference type="InterPro" id="IPR041436">
    <property type="entry name" value="RNAse_A_bac"/>
</dbReference>
<accession>A0A4R6DEL4</accession>
<comment type="caution">
    <text evidence="2">The sequence shown here is derived from an EMBL/GenBank/DDBJ whole genome shotgun (WGS) entry which is preliminary data.</text>
</comment>
<sequence>MGKDPMPKNGHGAFRLTVDDLNRVLGETLDANKGSVDGWLAGPDKVRAFNATFRYPIGRYYLHEVVDSRRVTVILRRDTSAPQGFFTKTAFPTPPQV</sequence>
<dbReference type="Pfam" id="PF18431">
    <property type="entry name" value="RNAse_A_bac"/>
    <property type="match status" value="1"/>
</dbReference>
<gene>
    <name evidence="2" type="ORF">EDF64_110151</name>
</gene>
<organism evidence="2 3">
    <name type="scientific">Curtobacterium flaccumfaciens</name>
    <dbReference type="NCBI Taxonomy" id="2035"/>
    <lineage>
        <taxon>Bacteria</taxon>
        <taxon>Bacillati</taxon>
        <taxon>Actinomycetota</taxon>
        <taxon>Actinomycetes</taxon>
        <taxon>Micrococcales</taxon>
        <taxon>Microbacteriaceae</taxon>
        <taxon>Curtobacterium</taxon>
    </lineage>
</organism>
<evidence type="ECO:0000313" key="3">
    <source>
        <dbReference type="Proteomes" id="UP000295764"/>
    </source>
</evidence>